<dbReference type="EMBL" id="AECQ01000030">
    <property type="protein sequence ID" value="EFW23939.1"/>
    <property type="molecule type" value="Genomic_DNA"/>
</dbReference>
<evidence type="ECO:0000313" key="1">
    <source>
        <dbReference type="EMBL" id="EFW23939.1"/>
    </source>
</evidence>
<accession>E7MPQ3</accession>
<reference evidence="1 2" key="1">
    <citation type="submission" date="2010-08" db="EMBL/GenBank/DDBJ databases">
        <authorList>
            <person name="Weinstock G."/>
            <person name="Sodergren E."/>
            <person name="Clifton S."/>
            <person name="Fulton L."/>
            <person name="Fulton B."/>
            <person name="Courtney L."/>
            <person name="Fronick C."/>
            <person name="Harrison M."/>
            <person name="Strong C."/>
            <person name="Farmer C."/>
            <person name="Delahaunty K."/>
            <person name="Markovic C."/>
            <person name="Hall O."/>
            <person name="Minx P."/>
            <person name="Tomlinson C."/>
            <person name="Mitreva M."/>
            <person name="Hou S."/>
            <person name="Chen J."/>
            <person name="Wollam A."/>
            <person name="Pepin K.H."/>
            <person name="Johnson M."/>
            <person name="Bhonagiri V."/>
            <person name="Zhang X."/>
            <person name="Suruliraj S."/>
            <person name="Warren W."/>
            <person name="Chinwalla A."/>
            <person name="Mardis E.R."/>
            <person name="Wilson R.K."/>
        </authorList>
    </citation>
    <scope>NUCLEOTIDE SEQUENCE [LARGE SCALE GENOMIC DNA]</scope>
    <source>
        <strain evidence="1 2">F0204</strain>
    </source>
</reference>
<dbReference type="STRING" id="706433.HMPREF9430_01535"/>
<proteinExistence type="predicted"/>
<keyword evidence="2" id="KW-1185">Reference proteome</keyword>
<sequence length="44" mass="4868">MSKHSHSTCKGGEGDFPSSVVLVLNFITSSQKSILQNYKTYLCM</sequence>
<dbReference type="AlphaFoldDB" id="E7MPQ3"/>
<protein>
    <submittedName>
        <fullName evidence="1">Uncharacterized protein</fullName>
    </submittedName>
</protein>
<organism evidence="1 2">
    <name type="scientific">Solobacterium moorei F0204</name>
    <dbReference type="NCBI Taxonomy" id="706433"/>
    <lineage>
        <taxon>Bacteria</taxon>
        <taxon>Bacillati</taxon>
        <taxon>Bacillota</taxon>
        <taxon>Erysipelotrichia</taxon>
        <taxon>Erysipelotrichales</taxon>
        <taxon>Erysipelotrichaceae</taxon>
        <taxon>Solobacterium</taxon>
    </lineage>
</organism>
<comment type="caution">
    <text evidence="1">The sequence shown here is derived from an EMBL/GenBank/DDBJ whole genome shotgun (WGS) entry which is preliminary data.</text>
</comment>
<gene>
    <name evidence="1" type="ORF">HMPREF9430_01535</name>
</gene>
<evidence type="ECO:0000313" key="2">
    <source>
        <dbReference type="Proteomes" id="UP000004097"/>
    </source>
</evidence>
<name>E7MPQ3_9FIRM</name>
<dbReference type="HOGENOM" id="CLU_3222160_0_0_9"/>
<dbReference type="Proteomes" id="UP000004097">
    <property type="component" value="Unassembled WGS sequence"/>
</dbReference>